<accession>A0ABM8GW59</accession>
<protein>
    <submittedName>
        <fullName evidence="1">Uncharacterized protein</fullName>
    </submittedName>
</protein>
<reference evidence="2" key="1">
    <citation type="journal article" date="2019" name="Int. J. Syst. Evol. Microbiol.">
        <title>The Global Catalogue of Microorganisms (GCM) 10K type strain sequencing project: providing services to taxonomists for standard genome sequencing and annotation.</title>
        <authorList>
            <consortium name="The Broad Institute Genomics Platform"/>
            <consortium name="The Broad Institute Genome Sequencing Center for Infectious Disease"/>
            <person name="Wu L."/>
            <person name="Ma J."/>
        </authorList>
    </citation>
    <scope>NUCLEOTIDE SEQUENCE [LARGE SCALE GENOMIC DNA]</scope>
    <source>
        <strain evidence="2">NBRC 108728</strain>
    </source>
</reference>
<gene>
    <name evidence="1" type="ORF">GCM10025867_48630</name>
</gene>
<keyword evidence="1" id="KW-0614">Plasmid</keyword>
<name>A0ABM8GW59_9MICO</name>
<dbReference type="RefSeq" id="WP_286346904.1">
    <property type="nucleotide sequence ID" value="NZ_AP027733.1"/>
</dbReference>
<evidence type="ECO:0000313" key="1">
    <source>
        <dbReference type="EMBL" id="BDZ52622.1"/>
    </source>
</evidence>
<keyword evidence="2" id="KW-1185">Reference proteome</keyword>
<geneLocation type="plasmid" evidence="1 2">
    <name>pNBRC108728a</name>
</geneLocation>
<dbReference type="Proteomes" id="UP001321486">
    <property type="component" value="Plasmid pNBRC108728a"/>
</dbReference>
<dbReference type="EMBL" id="AP027733">
    <property type="protein sequence ID" value="BDZ52622.1"/>
    <property type="molecule type" value="Genomic_DNA"/>
</dbReference>
<organism evidence="1 2">
    <name type="scientific">Frondihabitans sucicola</name>
    <dbReference type="NCBI Taxonomy" id="1268041"/>
    <lineage>
        <taxon>Bacteria</taxon>
        <taxon>Bacillati</taxon>
        <taxon>Actinomycetota</taxon>
        <taxon>Actinomycetes</taxon>
        <taxon>Micrococcales</taxon>
        <taxon>Microbacteriaceae</taxon>
        <taxon>Frondihabitans</taxon>
    </lineage>
</organism>
<evidence type="ECO:0000313" key="2">
    <source>
        <dbReference type="Proteomes" id="UP001321486"/>
    </source>
</evidence>
<sequence>MKLNVTFDWNQTNVIPPRCRNPRTVAHEGLTLEVDFRSVTGAEAPVAIRYTNAWDKTFELRWFEGQLWVRHLPNSGQTDDTILGSASFPLEPRFTGWSSIVPRTDELPAAEAAIQAHFDQYIAIDSVIYQRGNEPKYNIDHNPRYGAPAYIHLAENGRRVEGRNYSALDYDLASADLQSILENRPTMDTNADTGKVIDVLIPEAVQFVTDSYEAVVGEVGMAHILAAVVEAQGHEADEETPVLASQALEAMIELRGWAATYETLCRWHQDASEVERHVSAGLFHAGIATSNPTIVRTVYVFEVLHRADEQPQDIASAVRAADDGHAVGQTLSEVTAGLADALVPSALRRLGNDGDFFAIDLDAEAYAD</sequence>
<proteinExistence type="predicted"/>